<proteinExistence type="predicted"/>
<protein>
    <submittedName>
        <fullName evidence="3">Photosystem II S4 domain protein</fullName>
    </submittedName>
</protein>
<evidence type="ECO:0000313" key="3">
    <source>
        <dbReference type="EMBL" id="VEJ35497.1"/>
    </source>
</evidence>
<dbReference type="GO" id="GO:0003723">
    <property type="term" value="F:RNA binding"/>
    <property type="evidence" value="ECO:0007669"/>
    <property type="project" value="UniProtKB-KW"/>
</dbReference>
<dbReference type="OrthoDB" id="9812787at2"/>
<organism evidence="3 4">
    <name type="scientific">Aedoeadaptatus ivorii</name>
    <dbReference type="NCBI Taxonomy" id="54006"/>
    <lineage>
        <taxon>Bacteria</taxon>
        <taxon>Bacillati</taxon>
        <taxon>Bacillota</taxon>
        <taxon>Tissierellia</taxon>
        <taxon>Tissierellales</taxon>
        <taxon>Peptoniphilaceae</taxon>
        <taxon>Aedoeadaptatus</taxon>
    </lineage>
</organism>
<evidence type="ECO:0000313" key="4">
    <source>
        <dbReference type="Proteomes" id="UP000269544"/>
    </source>
</evidence>
<evidence type="ECO:0000259" key="2">
    <source>
        <dbReference type="SMART" id="SM00363"/>
    </source>
</evidence>
<dbReference type="PROSITE" id="PS50889">
    <property type="entry name" value="S4"/>
    <property type="match status" value="1"/>
</dbReference>
<dbReference type="Pfam" id="PF17774">
    <property type="entry name" value="YlmH_RBD"/>
    <property type="match status" value="1"/>
</dbReference>
<gene>
    <name evidence="3" type="ORF">NCTC13079_00719</name>
</gene>
<evidence type="ECO:0000256" key="1">
    <source>
        <dbReference type="PROSITE-ProRule" id="PRU00182"/>
    </source>
</evidence>
<sequence length="239" mass="26975">MLRHILDLPEIASRNFTATDSDFLDPYEQRLVRDLLPHFPEVEAQFVPAGERERKVVLFCPYPAPAEDAVSVLKASVSGPIPAHRDILGSLLGLGIERAKIGDIVPNDASYVVVKREIANFLLVHWREIGNQRIQVEEVPLETLPIEEKKWRASSAVVQSPRLDAVVRAITKLSRDEVKSRIAKGLVKVDFQPIRKTHWEIHGGELLSVRGFGRAKIGEEFRQTKKGKVRFEYGTLQES</sequence>
<dbReference type="EMBL" id="LR134523">
    <property type="protein sequence ID" value="VEJ35497.1"/>
    <property type="molecule type" value="Genomic_DNA"/>
</dbReference>
<dbReference type="Proteomes" id="UP000269544">
    <property type="component" value="Chromosome"/>
</dbReference>
<keyword evidence="1" id="KW-0694">RNA-binding</keyword>
<dbReference type="InterPro" id="IPR040591">
    <property type="entry name" value="RqcP2_RBD"/>
</dbReference>
<dbReference type="AlphaFoldDB" id="A0A3S5F7V2"/>
<reference evidence="3 4" key="1">
    <citation type="submission" date="2018-12" db="EMBL/GenBank/DDBJ databases">
        <authorList>
            <consortium name="Pathogen Informatics"/>
        </authorList>
    </citation>
    <scope>NUCLEOTIDE SEQUENCE [LARGE SCALE GENOMIC DNA]</scope>
    <source>
        <strain evidence="3 4">NCTC13079</strain>
    </source>
</reference>
<dbReference type="RefSeq" id="WP_126465291.1">
    <property type="nucleotide sequence ID" value="NZ_JAUSWF010000001.1"/>
</dbReference>
<feature type="domain" description="RNA-binding S4" evidence="2">
    <location>
        <begin position="161"/>
        <end position="218"/>
    </location>
</feature>
<dbReference type="SUPFAM" id="SSF55174">
    <property type="entry name" value="Alpha-L RNA-binding motif"/>
    <property type="match status" value="1"/>
</dbReference>
<dbReference type="KEGG" id="piv:NCTC13079_00719"/>
<dbReference type="InterPro" id="IPR002942">
    <property type="entry name" value="S4_RNA-bd"/>
</dbReference>
<dbReference type="SMART" id="SM00363">
    <property type="entry name" value="S4"/>
    <property type="match status" value="1"/>
</dbReference>
<dbReference type="Gene3D" id="3.30.1370.160">
    <property type="match status" value="1"/>
</dbReference>
<dbReference type="Gene3D" id="3.30.70.330">
    <property type="match status" value="1"/>
</dbReference>
<keyword evidence="4" id="KW-1185">Reference proteome</keyword>
<dbReference type="CDD" id="cd00165">
    <property type="entry name" value="S4"/>
    <property type="match status" value="1"/>
</dbReference>
<dbReference type="InterPro" id="IPR012677">
    <property type="entry name" value="Nucleotide-bd_a/b_plait_sf"/>
</dbReference>
<name>A0A3S5F7V2_9FIRM</name>
<accession>A0A3S5F7V2</accession>